<keyword evidence="3" id="KW-1185">Reference proteome</keyword>
<feature type="non-terminal residue" evidence="2">
    <location>
        <position position="1"/>
    </location>
</feature>
<feature type="signal peptide" evidence="1">
    <location>
        <begin position="1"/>
        <end position="21"/>
    </location>
</feature>
<keyword evidence="1" id="KW-0732">Signal</keyword>
<feature type="chain" id="PRO_5017264055" evidence="1">
    <location>
        <begin position="22"/>
        <end position="75"/>
    </location>
</feature>
<organism evidence="2 3">
    <name type="scientific">Trifolium medium</name>
    <dbReference type="NCBI Taxonomy" id="97028"/>
    <lineage>
        <taxon>Eukaryota</taxon>
        <taxon>Viridiplantae</taxon>
        <taxon>Streptophyta</taxon>
        <taxon>Embryophyta</taxon>
        <taxon>Tracheophyta</taxon>
        <taxon>Spermatophyta</taxon>
        <taxon>Magnoliopsida</taxon>
        <taxon>eudicotyledons</taxon>
        <taxon>Gunneridae</taxon>
        <taxon>Pentapetalae</taxon>
        <taxon>rosids</taxon>
        <taxon>fabids</taxon>
        <taxon>Fabales</taxon>
        <taxon>Fabaceae</taxon>
        <taxon>Papilionoideae</taxon>
        <taxon>50 kb inversion clade</taxon>
        <taxon>NPAAA clade</taxon>
        <taxon>Hologalegina</taxon>
        <taxon>IRL clade</taxon>
        <taxon>Trifolieae</taxon>
        <taxon>Trifolium</taxon>
    </lineage>
</organism>
<evidence type="ECO:0000313" key="2">
    <source>
        <dbReference type="EMBL" id="MCI14433.1"/>
    </source>
</evidence>
<proteinExistence type="predicted"/>
<reference evidence="2 3" key="1">
    <citation type="journal article" date="2018" name="Front. Plant Sci.">
        <title>Red Clover (Trifolium pratense) and Zigzag Clover (T. medium) - A Picture of Genomic Similarities and Differences.</title>
        <authorList>
            <person name="Dluhosova J."/>
            <person name="Istvanek J."/>
            <person name="Nedelnik J."/>
            <person name="Repkova J."/>
        </authorList>
    </citation>
    <scope>NUCLEOTIDE SEQUENCE [LARGE SCALE GENOMIC DNA]</scope>
    <source>
        <strain evidence="3">cv. 10/8</strain>
        <tissue evidence="2">Leaf</tissue>
    </source>
</reference>
<evidence type="ECO:0000313" key="3">
    <source>
        <dbReference type="Proteomes" id="UP000265520"/>
    </source>
</evidence>
<name>A0A392PQQ8_9FABA</name>
<dbReference type="AlphaFoldDB" id="A0A392PQQ8"/>
<protein>
    <submittedName>
        <fullName evidence="2">Uncharacterized protein</fullName>
    </submittedName>
</protein>
<accession>A0A392PQQ8</accession>
<dbReference type="Proteomes" id="UP000265520">
    <property type="component" value="Unassembled WGS sequence"/>
</dbReference>
<dbReference type="EMBL" id="LXQA010092412">
    <property type="protein sequence ID" value="MCI14433.1"/>
    <property type="molecule type" value="Genomic_DNA"/>
</dbReference>
<evidence type="ECO:0000256" key="1">
    <source>
        <dbReference type="SAM" id="SignalP"/>
    </source>
</evidence>
<sequence>KQIRAFIWLPAALGAGQPALGTGKPTPGAATSQHTTNTAKHCALRSCGHAPRLGQFQNQFPAIDFKAKLYNLVTN</sequence>
<comment type="caution">
    <text evidence="2">The sequence shown here is derived from an EMBL/GenBank/DDBJ whole genome shotgun (WGS) entry which is preliminary data.</text>
</comment>